<evidence type="ECO:0000313" key="2">
    <source>
        <dbReference type="EMBL" id="MDD1794773.1"/>
    </source>
</evidence>
<dbReference type="EMBL" id="JAJUBC010000020">
    <property type="protein sequence ID" value="MDD1794773.1"/>
    <property type="molecule type" value="Genomic_DNA"/>
</dbReference>
<gene>
    <name evidence="2" type="ORF">LRP50_16680</name>
</gene>
<dbReference type="InterPro" id="IPR000182">
    <property type="entry name" value="GNAT_dom"/>
</dbReference>
<dbReference type="InterPro" id="IPR051908">
    <property type="entry name" value="Ribosomal_N-acetyltransferase"/>
</dbReference>
<dbReference type="PROSITE" id="PS51186">
    <property type="entry name" value="GNAT"/>
    <property type="match status" value="1"/>
</dbReference>
<dbReference type="Gene3D" id="3.40.630.30">
    <property type="match status" value="1"/>
</dbReference>
<dbReference type="PANTHER" id="PTHR43441">
    <property type="entry name" value="RIBOSOMAL-PROTEIN-SERINE ACETYLTRANSFERASE"/>
    <property type="match status" value="1"/>
</dbReference>
<reference evidence="2" key="1">
    <citation type="submission" date="2021-12" db="EMBL/GenBank/DDBJ databases">
        <title>Enterovibrio ZSDZ35 sp. nov. and Enterovibrio ZSDZ42 sp. nov., isolated from coastal seawater in Qingdao.</title>
        <authorList>
            <person name="Zhang P."/>
        </authorList>
    </citation>
    <scope>NUCLEOTIDE SEQUENCE</scope>
    <source>
        <strain evidence="2">ZSDZ42</strain>
    </source>
</reference>
<dbReference type="RefSeq" id="WP_274165597.1">
    <property type="nucleotide sequence ID" value="NZ_JAJUBC010000020.1"/>
</dbReference>
<dbReference type="SUPFAM" id="SSF55729">
    <property type="entry name" value="Acyl-CoA N-acyltransferases (Nat)"/>
    <property type="match status" value="1"/>
</dbReference>
<keyword evidence="3" id="KW-1185">Reference proteome</keyword>
<evidence type="ECO:0000313" key="3">
    <source>
        <dbReference type="Proteomes" id="UP001149400"/>
    </source>
</evidence>
<dbReference type="PANTHER" id="PTHR43441:SF11">
    <property type="entry name" value="RIBOSOMAL-PROTEIN-SERINE ACETYLTRANSFERASE"/>
    <property type="match status" value="1"/>
</dbReference>
<evidence type="ECO:0000259" key="1">
    <source>
        <dbReference type="PROSITE" id="PS51186"/>
    </source>
</evidence>
<feature type="domain" description="N-acetyltransferase" evidence="1">
    <location>
        <begin position="19"/>
        <end position="167"/>
    </location>
</feature>
<dbReference type="Proteomes" id="UP001149400">
    <property type="component" value="Unassembled WGS sequence"/>
</dbReference>
<dbReference type="InterPro" id="IPR016181">
    <property type="entry name" value="Acyl_CoA_acyltransferase"/>
</dbReference>
<proteinExistence type="predicted"/>
<protein>
    <submittedName>
        <fullName evidence="2">GNAT family N-acetyltransferase</fullName>
    </submittedName>
</protein>
<dbReference type="Pfam" id="PF13302">
    <property type="entry name" value="Acetyltransf_3"/>
    <property type="match status" value="1"/>
</dbReference>
<accession>A0ABT5R3D1</accession>
<comment type="caution">
    <text evidence="2">The sequence shown here is derived from an EMBL/GenBank/DDBJ whole genome shotgun (WGS) entry which is preliminary data.</text>
</comment>
<organism evidence="2 3">
    <name type="scientific">Enterovibrio gelatinilyticus</name>
    <dbReference type="NCBI Taxonomy" id="2899819"/>
    <lineage>
        <taxon>Bacteria</taxon>
        <taxon>Pseudomonadati</taxon>
        <taxon>Pseudomonadota</taxon>
        <taxon>Gammaproteobacteria</taxon>
        <taxon>Vibrionales</taxon>
        <taxon>Vibrionaceae</taxon>
        <taxon>Enterovibrio</taxon>
    </lineage>
</organism>
<sequence>MEFQTDRLLLRALNRIDAIALRDAIRDSSDTISPWLDWCHEGFDDLDSEAWINRSRQGWLTGTSYELGAFDLETGTLVGCVYISSIDKVANLANLGYWIASHHQGRGLAIETTEVAATLAFTHLLLTRLELVMDPANLASIRIAEKLGASFECKARNRYMYDGEPREGLVYSLVPSDFGL</sequence>
<name>A0ABT5R3D1_9GAMM</name>